<dbReference type="SMART" id="SM00448">
    <property type="entry name" value="REC"/>
    <property type="match status" value="1"/>
</dbReference>
<dbReference type="FunFam" id="1.10.287.130:FF:000004">
    <property type="entry name" value="Ethylene receptor 1"/>
    <property type="match status" value="1"/>
</dbReference>
<dbReference type="GO" id="GO:0016020">
    <property type="term" value="C:membrane"/>
    <property type="evidence" value="ECO:0007669"/>
    <property type="project" value="UniProtKB-SubCell"/>
</dbReference>
<dbReference type="Gene3D" id="3.40.50.2300">
    <property type="match status" value="1"/>
</dbReference>
<dbReference type="InterPro" id="IPR001789">
    <property type="entry name" value="Sig_transdc_resp-reg_receiver"/>
</dbReference>
<sequence length="798" mass="88844">MDIRFTNRLSFKQARLSVLAAFILGTLLSLIQVVVDYRSEDALIDQEVQAQINVSLSPAARIAYNIDAELALELVNGLLEAPEVVRAEIIDNNGIALASVSRPMANSGYRAVSDALFGRRRDYSQPLYVDHAPSELLGHLVIEVDTFYQGASFLRRAGLTMLSGFVLSLVLSLILMVLFYAMLTKPLVHLINDLLNMKTEGERSRLPCPDGHERDEIGALVEVINRQLQSIDVNLRQKLRAEERLRKYLEELESIVESRTTELQHTNAQLRESNRELEASREAALDMARARSAFLANMSHEIRTPINGLLGMIGLTLDSPLNEEQRQQLSIAYDSGKVLVALLNDILDLSKFEAGKLQLEQIPFDLGALLEETASLLSQNAGKQDLELICEIDPNLPGLLLGDPTRIRQIISNLLSNALKFTEQGHVALRLTLERSEGAQQHVCISVSDTGIGIPAQAINEIFSPFTQADAQISRRFGGTGLGLTLCKSLTDAMHGELSVESTPGRGSTFSVRLPLLRHEQAPRYKRPQPCNVLIWNQRGHLQGATLQRLLESWQMRCKRIDYEPSDNFAGDLPAARCWLIDSPQLAERLRDIRPDIPRLLICSYSQQLDQTRAEACHVRQQVATPPARHRLALAIDGLFEAQPRSEKSSTEQQMGNGQRLLLVEDNAVNQMVAKGMLSRLGFEVDLAEHGEIALSKLVEQDYALVLMDCNMPVMDGYETSRRMRADPRWQHLPIVALTANALHEDRQRCKDAGMDDYLAKPFKREDLQAVLQRWLTPTDQVTPAAPQATDPGPGAGS</sequence>
<evidence type="ECO:0000256" key="11">
    <source>
        <dbReference type="ARBA" id="ARBA00023012"/>
    </source>
</evidence>
<dbReference type="EC" id="2.7.13.3" evidence="3"/>
<evidence type="ECO:0000313" key="20">
    <source>
        <dbReference type="Proteomes" id="UP000243518"/>
    </source>
</evidence>
<keyword evidence="6 16" id="KW-0812">Transmembrane</keyword>
<evidence type="ECO:0000256" key="10">
    <source>
        <dbReference type="ARBA" id="ARBA00022989"/>
    </source>
</evidence>
<keyword evidence="5" id="KW-0808">Transferase</keyword>
<evidence type="ECO:0000259" key="17">
    <source>
        <dbReference type="PROSITE" id="PS50109"/>
    </source>
</evidence>
<evidence type="ECO:0000256" key="5">
    <source>
        <dbReference type="ARBA" id="ARBA00022679"/>
    </source>
</evidence>
<dbReference type="InterPro" id="IPR036890">
    <property type="entry name" value="HATPase_C_sf"/>
</dbReference>
<feature type="domain" description="Histidine kinase" evidence="17">
    <location>
        <begin position="297"/>
        <end position="518"/>
    </location>
</feature>
<feature type="region of interest" description="Disordered" evidence="15">
    <location>
        <begin position="779"/>
        <end position="798"/>
    </location>
</feature>
<evidence type="ECO:0000256" key="4">
    <source>
        <dbReference type="ARBA" id="ARBA00022553"/>
    </source>
</evidence>
<dbReference type="GO" id="GO:0000155">
    <property type="term" value="F:phosphorelay sensor kinase activity"/>
    <property type="evidence" value="ECO:0007669"/>
    <property type="project" value="InterPro"/>
</dbReference>
<keyword evidence="11" id="KW-0902">Two-component regulatory system</keyword>
<feature type="transmembrane region" description="Helical" evidence="16">
    <location>
        <begin position="16"/>
        <end position="35"/>
    </location>
</feature>
<proteinExistence type="predicted"/>
<dbReference type="CDD" id="cd17546">
    <property type="entry name" value="REC_hyHK_CKI1_RcsC-like"/>
    <property type="match status" value="1"/>
</dbReference>
<dbReference type="FunFam" id="3.30.565.10:FF:000078">
    <property type="entry name" value="Two-component sensor histidine kinase"/>
    <property type="match status" value="1"/>
</dbReference>
<comment type="subcellular location">
    <subcellularLocation>
        <location evidence="2">Membrane</location>
    </subcellularLocation>
</comment>
<evidence type="ECO:0000256" key="14">
    <source>
        <dbReference type="SAM" id="Coils"/>
    </source>
</evidence>
<dbReference type="InterPro" id="IPR036097">
    <property type="entry name" value="HisK_dim/P_sf"/>
</dbReference>
<dbReference type="InterPro" id="IPR005467">
    <property type="entry name" value="His_kinase_dom"/>
</dbReference>
<dbReference type="Gene3D" id="6.10.340.10">
    <property type="match status" value="1"/>
</dbReference>
<keyword evidence="10 16" id="KW-1133">Transmembrane helix</keyword>
<evidence type="ECO:0000256" key="16">
    <source>
        <dbReference type="SAM" id="Phobius"/>
    </source>
</evidence>
<feature type="transmembrane region" description="Helical" evidence="16">
    <location>
        <begin position="159"/>
        <end position="183"/>
    </location>
</feature>
<evidence type="ECO:0000256" key="12">
    <source>
        <dbReference type="ARBA" id="ARBA00023136"/>
    </source>
</evidence>
<dbReference type="EMBL" id="FNVE01000023">
    <property type="protein sequence ID" value="SEG74339.1"/>
    <property type="molecule type" value="Genomic_DNA"/>
</dbReference>
<evidence type="ECO:0000256" key="15">
    <source>
        <dbReference type="SAM" id="MobiDB-lite"/>
    </source>
</evidence>
<protein>
    <recommendedName>
        <fullName evidence="3">histidine kinase</fullName>
        <ecNumber evidence="3">2.7.13.3</ecNumber>
    </recommendedName>
</protein>
<dbReference type="PANTHER" id="PTHR45339:SF1">
    <property type="entry name" value="HYBRID SIGNAL TRANSDUCTION HISTIDINE KINASE J"/>
    <property type="match status" value="1"/>
</dbReference>
<dbReference type="SMART" id="SM00388">
    <property type="entry name" value="HisKA"/>
    <property type="match status" value="1"/>
</dbReference>
<name>A0AAQ1GAB8_9GAMM</name>
<keyword evidence="9" id="KW-0067">ATP-binding</keyword>
<dbReference type="SUPFAM" id="SSF47384">
    <property type="entry name" value="Homodimeric domain of signal transducing histidine kinase"/>
    <property type="match status" value="1"/>
</dbReference>
<dbReference type="RefSeq" id="WP_088278044.1">
    <property type="nucleotide sequence ID" value="NZ_FNVE01000023.1"/>
</dbReference>
<dbReference type="CDD" id="cd16922">
    <property type="entry name" value="HATPase_EvgS-ArcB-TorS-like"/>
    <property type="match status" value="1"/>
</dbReference>
<comment type="catalytic activity">
    <reaction evidence="1">
        <text>ATP + protein L-histidine = ADP + protein N-phospho-L-histidine.</text>
        <dbReference type="EC" id="2.7.13.3"/>
    </reaction>
</comment>
<dbReference type="Pfam" id="PF00512">
    <property type="entry name" value="HisKA"/>
    <property type="match status" value="1"/>
</dbReference>
<keyword evidence="8 19" id="KW-0418">Kinase</keyword>
<dbReference type="Pfam" id="PF00072">
    <property type="entry name" value="Response_reg"/>
    <property type="match status" value="1"/>
</dbReference>
<evidence type="ECO:0000256" key="7">
    <source>
        <dbReference type="ARBA" id="ARBA00022741"/>
    </source>
</evidence>
<dbReference type="InterPro" id="IPR003661">
    <property type="entry name" value="HisK_dim/P_dom"/>
</dbReference>
<dbReference type="InterPro" id="IPR004358">
    <property type="entry name" value="Sig_transdc_His_kin-like_C"/>
</dbReference>
<evidence type="ECO:0000256" key="13">
    <source>
        <dbReference type="PROSITE-ProRule" id="PRU00169"/>
    </source>
</evidence>
<dbReference type="GO" id="GO:0005524">
    <property type="term" value="F:ATP binding"/>
    <property type="evidence" value="ECO:0007669"/>
    <property type="project" value="UniProtKB-KW"/>
</dbReference>
<dbReference type="PRINTS" id="PR00344">
    <property type="entry name" value="BCTRLSENSOR"/>
</dbReference>
<keyword evidence="7" id="KW-0547">Nucleotide-binding</keyword>
<evidence type="ECO:0000313" key="19">
    <source>
        <dbReference type="EMBL" id="SEG74339.1"/>
    </source>
</evidence>
<evidence type="ECO:0000259" key="18">
    <source>
        <dbReference type="PROSITE" id="PS50110"/>
    </source>
</evidence>
<evidence type="ECO:0000256" key="9">
    <source>
        <dbReference type="ARBA" id="ARBA00022840"/>
    </source>
</evidence>
<dbReference type="Gene3D" id="3.30.565.10">
    <property type="entry name" value="Histidine kinase-like ATPase, C-terminal domain"/>
    <property type="match status" value="1"/>
</dbReference>
<feature type="domain" description="Response regulatory" evidence="18">
    <location>
        <begin position="660"/>
        <end position="776"/>
    </location>
</feature>
<dbReference type="PROSITE" id="PS50110">
    <property type="entry name" value="RESPONSE_REGULATORY"/>
    <property type="match status" value="1"/>
</dbReference>
<dbReference type="InterPro" id="IPR011006">
    <property type="entry name" value="CheY-like_superfamily"/>
</dbReference>
<accession>A0AAQ1GAB8</accession>
<dbReference type="Pfam" id="PF02518">
    <property type="entry name" value="HATPase_c"/>
    <property type="match status" value="1"/>
</dbReference>
<dbReference type="SUPFAM" id="SSF55874">
    <property type="entry name" value="ATPase domain of HSP90 chaperone/DNA topoisomerase II/histidine kinase"/>
    <property type="match status" value="1"/>
</dbReference>
<keyword evidence="4 13" id="KW-0597">Phosphoprotein</keyword>
<feature type="modified residue" description="4-aspartylphosphate" evidence="13">
    <location>
        <position position="709"/>
    </location>
</feature>
<dbReference type="SUPFAM" id="SSF52172">
    <property type="entry name" value="CheY-like"/>
    <property type="match status" value="1"/>
</dbReference>
<keyword evidence="12 16" id="KW-0472">Membrane</keyword>
<dbReference type="PANTHER" id="PTHR45339">
    <property type="entry name" value="HYBRID SIGNAL TRANSDUCTION HISTIDINE KINASE J"/>
    <property type="match status" value="1"/>
</dbReference>
<dbReference type="InterPro" id="IPR003594">
    <property type="entry name" value="HATPase_dom"/>
</dbReference>
<dbReference type="PROSITE" id="PS50109">
    <property type="entry name" value="HIS_KIN"/>
    <property type="match status" value="1"/>
</dbReference>
<organism evidence="19 20">
    <name type="scientific">Halopseudomonas aestusnigri</name>
    <dbReference type="NCBI Taxonomy" id="857252"/>
    <lineage>
        <taxon>Bacteria</taxon>
        <taxon>Pseudomonadati</taxon>
        <taxon>Pseudomonadota</taxon>
        <taxon>Gammaproteobacteria</taxon>
        <taxon>Pseudomonadales</taxon>
        <taxon>Pseudomonadaceae</taxon>
        <taxon>Halopseudomonas</taxon>
    </lineage>
</organism>
<keyword evidence="14" id="KW-0175">Coiled coil</keyword>
<evidence type="ECO:0000256" key="6">
    <source>
        <dbReference type="ARBA" id="ARBA00022692"/>
    </source>
</evidence>
<reference evidence="19 20" key="1">
    <citation type="submission" date="2016-10" db="EMBL/GenBank/DDBJ databases">
        <authorList>
            <person name="Varghese N."/>
            <person name="Submissions S."/>
        </authorList>
    </citation>
    <scope>NUCLEOTIDE SEQUENCE [LARGE SCALE GENOMIC DNA]</scope>
    <source>
        <strain evidence="19 20">CECT 8317</strain>
    </source>
</reference>
<dbReference type="Proteomes" id="UP000243518">
    <property type="component" value="Unassembled WGS sequence"/>
</dbReference>
<evidence type="ECO:0000256" key="8">
    <source>
        <dbReference type="ARBA" id="ARBA00022777"/>
    </source>
</evidence>
<evidence type="ECO:0000256" key="3">
    <source>
        <dbReference type="ARBA" id="ARBA00012438"/>
    </source>
</evidence>
<dbReference type="Gene3D" id="1.10.287.130">
    <property type="match status" value="1"/>
</dbReference>
<comment type="caution">
    <text evidence="19">The sequence shown here is derived from an EMBL/GenBank/DDBJ whole genome shotgun (WGS) entry which is preliminary data.</text>
</comment>
<dbReference type="CDD" id="cd00082">
    <property type="entry name" value="HisKA"/>
    <property type="match status" value="1"/>
</dbReference>
<feature type="coiled-coil region" evidence="14">
    <location>
        <begin position="238"/>
        <end position="287"/>
    </location>
</feature>
<evidence type="ECO:0000256" key="2">
    <source>
        <dbReference type="ARBA" id="ARBA00004370"/>
    </source>
</evidence>
<dbReference type="AlphaFoldDB" id="A0AAQ1GAB8"/>
<keyword evidence="20" id="KW-1185">Reference proteome</keyword>
<dbReference type="SMART" id="SM00387">
    <property type="entry name" value="HATPase_c"/>
    <property type="match status" value="1"/>
</dbReference>
<evidence type="ECO:0000256" key="1">
    <source>
        <dbReference type="ARBA" id="ARBA00000085"/>
    </source>
</evidence>
<gene>
    <name evidence="19" type="ORF">SAMN05216586_1234</name>
</gene>